<evidence type="ECO:0000313" key="4">
    <source>
        <dbReference type="Proteomes" id="UP000064249"/>
    </source>
</evidence>
<protein>
    <submittedName>
        <fullName evidence="3">Putative oxidoreductase</fullName>
    </submittedName>
</protein>
<dbReference type="PANTHER" id="PTHR42879">
    <property type="entry name" value="3-OXOACYL-(ACYL-CARRIER-PROTEIN) REDUCTASE"/>
    <property type="match status" value="1"/>
</dbReference>
<dbReference type="CDD" id="cd05344">
    <property type="entry name" value="BKR_like_SDR_like"/>
    <property type="match status" value="1"/>
</dbReference>
<evidence type="ECO:0000313" key="3">
    <source>
        <dbReference type="EMBL" id="KUK46675.1"/>
    </source>
</evidence>
<dbReference type="PANTHER" id="PTHR42879:SF6">
    <property type="entry name" value="NADPH-DEPENDENT REDUCTASE BACG"/>
    <property type="match status" value="1"/>
</dbReference>
<organism evidence="3 4">
    <name type="scientific">Anaerolinea thermophila</name>
    <dbReference type="NCBI Taxonomy" id="167964"/>
    <lineage>
        <taxon>Bacteria</taxon>
        <taxon>Bacillati</taxon>
        <taxon>Chloroflexota</taxon>
        <taxon>Anaerolineae</taxon>
        <taxon>Anaerolineales</taxon>
        <taxon>Anaerolineaceae</taxon>
        <taxon>Anaerolinea</taxon>
    </lineage>
</organism>
<proteinExistence type="inferred from homology"/>
<name>A0A117LGZ3_9CHLR</name>
<dbReference type="SUPFAM" id="SSF51735">
    <property type="entry name" value="NAD(P)-binding Rossmann-fold domains"/>
    <property type="match status" value="1"/>
</dbReference>
<dbReference type="Pfam" id="PF13561">
    <property type="entry name" value="adh_short_C2"/>
    <property type="match status" value="1"/>
</dbReference>
<dbReference type="InterPro" id="IPR002347">
    <property type="entry name" value="SDR_fam"/>
</dbReference>
<dbReference type="PRINTS" id="PR00081">
    <property type="entry name" value="GDHRDH"/>
</dbReference>
<dbReference type="Proteomes" id="UP000064249">
    <property type="component" value="Unassembled WGS sequence"/>
</dbReference>
<dbReference type="InterPro" id="IPR050259">
    <property type="entry name" value="SDR"/>
</dbReference>
<gene>
    <name evidence="3" type="ORF">XD73_0458</name>
</gene>
<dbReference type="InterPro" id="IPR036291">
    <property type="entry name" value="NAD(P)-bd_dom_sf"/>
</dbReference>
<keyword evidence="2" id="KW-0560">Oxidoreductase</keyword>
<dbReference type="AlphaFoldDB" id="A0A117LGZ3"/>
<reference evidence="3 4" key="1">
    <citation type="journal article" date="2015" name="MBio">
        <title>Genome-Resolved Metagenomic Analysis Reveals Roles for Candidate Phyla and Other Microbial Community Members in Biogeochemical Transformations in Oil Reservoirs.</title>
        <authorList>
            <person name="Hu P."/>
            <person name="Tom L."/>
            <person name="Singh A."/>
            <person name="Thomas B.C."/>
            <person name="Baker B.J."/>
            <person name="Piceno Y.M."/>
            <person name="Andersen G.L."/>
            <person name="Banfield J.F."/>
        </authorList>
    </citation>
    <scope>NUCLEOTIDE SEQUENCE [LARGE SCALE GENOMIC DNA]</scope>
    <source>
        <strain evidence="3">46_16</strain>
    </source>
</reference>
<sequence>MDLLLDGKIALVTGSSRGLGFATAKLLVQEGAIVIINGRDTTQLAKAKEGLDLNSHAQVMAVPGDVTDPSFADKVINEIQFRFGGLDILITNAGGPPAGRLDDFSDVDWLLAFQSTFLSHVRLIKAAKPLLARSSTPSILTVTSAAVKQPMENMILSNSIRSATVGMTKTLANELGPEGIRVNSILPGWTATERVQNLMSIRATQNNTSIDEELYKQAQASPLKRIGKPEEFARAAVFLVSPAASYITGVMLTVDGGLNKGLL</sequence>
<dbReference type="GO" id="GO:0016491">
    <property type="term" value="F:oxidoreductase activity"/>
    <property type="evidence" value="ECO:0007669"/>
    <property type="project" value="UniProtKB-KW"/>
</dbReference>
<accession>A0A117LGZ3</accession>
<comment type="caution">
    <text evidence="3">The sequence shown here is derived from an EMBL/GenBank/DDBJ whole genome shotgun (WGS) entry which is preliminary data.</text>
</comment>
<dbReference type="Gene3D" id="3.40.50.720">
    <property type="entry name" value="NAD(P)-binding Rossmann-like Domain"/>
    <property type="match status" value="1"/>
</dbReference>
<dbReference type="FunFam" id="3.40.50.720:FF:000084">
    <property type="entry name" value="Short-chain dehydrogenase reductase"/>
    <property type="match status" value="1"/>
</dbReference>
<evidence type="ECO:0000256" key="2">
    <source>
        <dbReference type="ARBA" id="ARBA00023002"/>
    </source>
</evidence>
<evidence type="ECO:0000256" key="1">
    <source>
        <dbReference type="ARBA" id="ARBA00006484"/>
    </source>
</evidence>
<comment type="similarity">
    <text evidence="1">Belongs to the short-chain dehydrogenases/reductases (SDR) family.</text>
</comment>
<dbReference type="EMBL" id="LGFU01000013">
    <property type="protein sequence ID" value="KUK46675.1"/>
    <property type="molecule type" value="Genomic_DNA"/>
</dbReference>
<dbReference type="PATRIC" id="fig|167964.4.peg.955"/>